<proteinExistence type="inferred from homology"/>
<evidence type="ECO:0000256" key="9">
    <source>
        <dbReference type="ARBA" id="ARBA00022990"/>
    </source>
</evidence>
<feature type="domain" description="PX" evidence="15">
    <location>
        <begin position="126"/>
        <end position="254"/>
    </location>
</feature>
<name>A0A8J1TVS2_OWEFU</name>
<evidence type="ECO:0000256" key="8">
    <source>
        <dbReference type="ARBA" id="ARBA00022927"/>
    </source>
</evidence>
<dbReference type="GO" id="GO:0034498">
    <property type="term" value="P:early endosome to Golgi transport"/>
    <property type="evidence" value="ECO:0007669"/>
    <property type="project" value="TreeGrafter"/>
</dbReference>
<keyword evidence="11" id="KW-0966">Cell projection</keyword>
<dbReference type="CDD" id="cd07623">
    <property type="entry name" value="BAR_SNX1_2"/>
    <property type="match status" value="1"/>
</dbReference>
<comment type="caution">
    <text evidence="16">The sequence shown here is derived from an EMBL/GenBank/DDBJ whole genome shotgun (WGS) entry which is preliminary data.</text>
</comment>
<dbReference type="GO" id="GO:0015031">
    <property type="term" value="P:protein transport"/>
    <property type="evidence" value="ECO:0007669"/>
    <property type="project" value="UniProtKB-KW"/>
</dbReference>
<evidence type="ECO:0000256" key="4">
    <source>
        <dbReference type="ARBA" id="ARBA00020435"/>
    </source>
</evidence>
<dbReference type="GO" id="GO:0031901">
    <property type="term" value="C:early endosome membrane"/>
    <property type="evidence" value="ECO:0007669"/>
    <property type="project" value="UniProtKB-SubCell"/>
</dbReference>
<feature type="coiled-coil region" evidence="13">
    <location>
        <begin position="344"/>
        <end position="371"/>
    </location>
</feature>
<evidence type="ECO:0000313" key="17">
    <source>
        <dbReference type="Proteomes" id="UP000749559"/>
    </source>
</evidence>
<evidence type="ECO:0000313" key="16">
    <source>
        <dbReference type="EMBL" id="CAH1796000.1"/>
    </source>
</evidence>
<dbReference type="PROSITE" id="PS50195">
    <property type="entry name" value="PX"/>
    <property type="match status" value="1"/>
</dbReference>
<evidence type="ECO:0000259" key="15">
    <source>
        <dbReference type="PROSITE" id="PS50195"/>
    </source>
</evidence>
<evidence type="ECO:0000256" key="2">
    <source>
        <dbReference type="ARBA" id="ARBA00004469"/>
    </source>
</evidence>
<dbReference type="SMART" id="SM00312">
    <property type="entry name" value="PX"/>
    <property type="match status" value="1"/>
</dbReference>
<dbReference type="GO" id="GO:0035091">
    <property type="term" value="F:phosphatidylinositol binding"/>
    <property type="evidence" value="ECO:0007669"/>
    <property type="project" value="InterPro"/>
</dbReference>
<dbReference type="AlphaFoldDB" id="A0A8J1TVS2"/>
<comment type="subcellular location">
    <subcellularLocation>
        <location evidence="1">Cell projection</location>
    </subcellularLocation>
    <subcellularLocation>
        <location evidence="2">Early endosome membrane</location>
        <topology evidence="2">Peripheral membrane protein</topology>
        <orientation evidence="2">Cytoplasmic side</orientation>
    </subcellularLocation>
</comment>
<evidence type="ECO:0000256" key="7">
    <source>
        <dbReference type="ARBA" id="ARBA00022753"/>
    </source>
</evidence>
<comment type="similarity">
    <text evidence="3">Belongs to the sorting nexin family.</text>
</comment>
<evidence type="ECO:0000256" key="10">
    <source>
        <dbReference type="ARBA" id="ARBA00023136"/>
    </source>
</evidence>
<dbReference type="InterPro" id="IPR027267">
    <property type="entry name" value="AH/BAR_dom_sf"/>
</dbReference>
<keyword evidence="10" id="KW-0472">Membrane</keyword>
<keyword evidence="13" id="KW-0175">Coiled coil</keyword>
<feature type="non-terminal residue" evidence="16">
    <location>
        <position position="510"/>
    </location>
</feature>
<dbReference type="InterPro" id="IPR015404">
    <property type="entry name" value="Vps5_C"/>
</dbReference>
<keyword evidence="5" id="KW-0813">Transport</keyword>
<dbReference type="Gene3D" id="1.20.1270.60">
    <property type="entry name" value="Arfaptin homology (AH) domain/BAR domain"/>
    <property type="match status" value="1"/>
</dbReference>
<dbReference type="Pfam" id="PF09325">
    <property type="entry name" value="Vps5"/>
    <property type="match status" value="1"/>
</dbReference>
<dbReference type="PANTHER" id="PTHR10555:SF170">
    <property type="entry name" value="FI18122P1"/>
    <property type="match status" value="1"/>
</dbReference>
<keyword evidence="9" id="KW-0007">Acetylation</keyword>
<keyword evidence="6" id="KW-0597">Phosphoprotein</keyword>
<dbReference type="PANTHER" id="PTHR10555">
    <property type="entry name" value="SORTING NEXIN"/>
    <property type="match status" value="1"/>
</dbReference>
<accession>A0A8J1TVS2</accession>
<dbReference type="FunFam" id="1.20.1270.60:FF:000012">
    <property type="entry name" value="Sorting nexin 2"/>
    <property type="match status" value="1"/>
</dbReference>
<organism evidence="16 17">
    <name type="scientific">Owenia fusiformis</name>
    <name type="common">Polychaete worm</name>
    <dbReference type="NCBI Taxonomy" id="6347"/>
    <lineage>
        <taxon>Eukaryota</taxon>
        <taxon>Metazoa</taxon>
        <taxon>Spiralia</taxon>
        <taxon>Lophotrochozoa</taxon>
        <taxon>Annelida</taxon>
        <taxon>Polychaeta</taxon>
        <taxon>Sedentaria</taxon>
        <taxon>Canalipalpata</taxon>
        <taxon>Sabellida</taxon>
        <taxon>Oweniida</taxon>
        <taxon>Oweniidae</taxon>
        <taxon>Owenia</taxon>
    </lineage>
</organism>
<feature type="compositionally biased region" description="Basic and acidic residues" evidence="14">
    <location>
        <begin position="86"/>
        <end position="109"/>
    </location>
</feature>
<evidence type="ECO:0000256" key="6">
    <source>
        <dbReference type="ARBA" id="ARBA00022553"/>
    </source>
</evidence>
<evidence type="ECO:0000256" key="5">
    <source>
        <dbReference type="ARBA" id="ARBA00022448"/>
    </source>
</evidence>
<dbReference type="GO" id="GO:0005829">
    <property type="term" value="C:cytosol"/>
    <property type="evidence" value="ECO:0007669"/>
    <property type="project" value="GOC"/>
</dbReference>
<gene>
    <name evidence="16" type="ORF">OFUS_LOCUS20460</name>
</gene>
<feature type="region of interest" description="Disordered" evidence="14">
    <location>
        <begin position="1"/>
        <end position="127"/>
    </location>
</feature>
<dbReference type="InterPro" id="IPR036871">
    <property type="entry name" value="PX_dom_sf"/>
</dbReference>
<keyword evidence="7" id="KW-0967">Endosome</keyword>
<dbReference type="FunFam" id="3.30.1520.10:FF:000016">
    <property type="entry name" value="Sorting nexin 2"/>
    <property type="match status" value="1"/>
</dbReference>
<feature type="compositionally biased region" description="Acidic residues" evidence="14">
    <location>
        <begin position="113"/>
        <end position="123"/>
    </location>
</feature>
<evidence type="ECO:0000256" key="14">
    <source>
        <dbReference type="SAM" id="MobiDB-lite"/>
    </source>
</evidence>
<dbReference type="CDD" id="cd06859">
    <property type="entry name" value="PX_SNX1_2_like"/>
    <property type="match status" value="1"/>
</dbReference>
<dbReference type="EMBL" id="CAIIXF020000010">
    <property type="protein sequence ID" value="CAH1796000.1"/>
    <property type="molecule type" value="Genomic_DNA"/>
</dbReference>
<keyword evidence="17" id="KW-1185">Reference proteome</keyword>
<protein>
    <recommendedName>
        <fullName evidence="4">Sorting nexin-2</fullName>
    </recommendedName>
</protein>
<dbReference type="SUPFAM" id="SSF103657">
    <property type="entry name" value="BAR/IMD domain-like"/>
    <property type="match status" value="1"/>
</dbReference>
<comment type="function">
    <text evidence="12">Involved in several stages of intracellular trafficking. Interacts with membranes containing phosphatidylinositol 3-phosphate (PtdIns(3P)) or phosphatidylinositol 3,5-bisphosphate (PtdIns(3,5)P2). Acts in part as component of the retromer membrane-deforming SNX-BAR subcomplex. The SNX-BAR retromer mediates retrograde transport of cargo proteins from endosomes to the trans-Golgi network (TGN) and is involved in endosome-to-plasma membrane transport for cargo protein recycling. The SNX-BAR subcomplex functions to deform the donor membrane into a tubular profile called endosome-to-TGN transport carrier (ETC). Can sense membrane curvature and has in vitro vesicle-to-membrane remodeling activity. Required for retrograde endosome-to-TGN transport of TGN38. Promotes KALRN- and RHOG-dependent but retromer-independent membrane remodeling such as lamellipodium formation; the function is dependent on GEF activity of KALRN.</text>
</comment>
<evidence type="ECO:0000256" key="3">
    <source>
        <dbReference type="ARBA" id="ARBA00010883"/>
    </source>
</evidence>
<sequence length="510" mass="57677">VTEKMADDRDPPPLFDDDEKDTKSAEPEDLFPPSTDAKEKDKEEPEDIFATGDTTEITLDDEIPGTKASDPIAAEKKASDPPAAELKTETPVVEKETPKEEPSAPKEEPEAQTQDEIEEEESGDQFTIEITVNNPQKVGDGLSSYMAYSVNTKSTIPEFKSPELSVLRRFSDFLGLHEKLAQKHLHLGRLVPPAPEKSLVGMTKVKMAKDESGTREFVQVRRAALERYLNRTAAHPILRDDSDFREFLEKEGDLPKATNTQAISGASMMRLINKIGDSVGKMTFKMDEGDQFNVAWFEEKHQQIEAMDLQLKKLHASVESLVNNRKDLSVHTATFARSAAMLGNAEEHTALSRALSQLAELEEKVEAVVQDQSDSDFYLFSELVKDYIGEIGVVKEVFNERFKVYKTWKDAEVMLSRKREAKAKLELARKTDKVPMAAAEITEWEDKVEKGEKEFDEISKTIRKEIGKFDINRVKDFKSIIIKYLETLVNNQQKLIKYWQAFLPEAKAIV</sequence>
<keyword evidence="8" id="KW-0653">Protein transport</keyword>
<dbReference type="GO" id="GO:0042995">
    <property type="term" value="C:cell projection"/>
    <property type="evidence" value="ECO:0007669"/>
    <property type="project" value="UniProtKB-SubCell"/>
</dbReference>
<dbReference type="OrthoDB" id="271164at2759"/>
<dbReference type="InterPro" id="IPR001683">
    <property type="entry name" value="PX_dom"/>
</dbReference>
<feature type="compositionally biased region" description="Basic and acidic residues" evidence="14">
    <location>
        <begin position="1"/>
        <end position="11"/>
    </location>
</feature>
<evidence type="ECO:0000256" key="12">
    <source>
        <dbReference type="ARBA" id="ARBA00045620"/>
    </source>
</evidence>
<dbReference type="Proteomes" id="UP000749559">
    <property type="component" value="Unassembled WGS sequence"/>
</dbReference>
<evidence type="ECO:0000256" key="11">
    <source>
        <dbReference type="ARBA" id="ARBA00023273"/>
    </source>
</evidence>
<reference evidence="16" key="1">
    <citation type="submission" date="2022-03" db="EMBL/GenBank/DDBJ databases">
        <authorList>
            <person name="Martin C."/>
        </authorList>
    </citation>
    <scope>NUCLEOTIDE SEQUENCE</scope>
</reference>
<dbReference type="Gene3D" id="3.30.1520.10">
    <property type="entry name" value="Phox-like domain"/>
    <property type="match status" value="1"/>
</dbReference>
<dbReference type="Pfam" id="PF00787">
    <property type="entry name" value="PX"/>
    <property type="match status" value="1"/>
</dbReference>
<evidence type="ECO:0000256" key="13">
    <source>
        <dbReference type="SAM" id="Coils"/>
    </source>
</evidence>
<dbReference type="SUPFAM" id="SSF64268">
    <property type="entry name" value="PX domain"/>
    <property type="match status" value="1"/>
</dbReference>
<evidence type="ECO:0000256" key="1">
    <source>
        <dbReference type="ARBA" id="ARBA00004316"/>
    </source>
</evidence>